<protein>
    <recommendedName>
        <fullName evidence="8">ABC transmembrane type-1 domain-containing protein</fullName>
    </recommendedName>
</protein>
<evidence type="ECO:0000256" key="4">
    <source>
        <dbReference type="ARBA" id="ARBA00022692"/>
    </source>
</evidence>
<reference evidence="9 10" key="1">
    <citation type="submission" date="2017-09" db="EMBL/GenBank/DDBJ databases">
        <title>Complete genome sequence of Oxytococcus suis strain ZY16052.</title>
        <authorList>
            <person name="Li F."/>
        </authorList>
    </citation>
    <scope>NUCLEOTIDE SEQUENCE [LARGE SCALE GENOMIC DNA]</scope>
    <source>
        <strain evidence="9 10">ZY16052</strain>
    </source>
</reference>
<gene>
    <name evidence="9" type="ORF">CL176_04280</name>
</gene>
<comment type="subcellular location">
    <subcellularLocation>
        <location evidence="2">Cell envelope</location>
    </subcellularLocation>
    <subcellularLocation>
        <location evidence="1">Membrane</location>
        <topology evidence="1">Multi-pass membrane protein</topology>
    </subcellularLocation>
</comment>
<evidence type="ECO:0000256" key="3">
    <source>
        <dbReference type="ARBA" id="ARBA00022448"/>
    </source>
</evidence>
<dbReference type="Proteomes" id="UP000263232">
    <property type="component" value="Chromosome"/>
</dbReference>
<keyword evidence="3" id="KW-0813">Transport</keyword>
<dbReference type="SUPFAM" id="SSF161098">
    <property type="entry name" value="MetI-like"/>
    <property type="match status" value="1"/>
</dbReference>
<dbReference type="EMBL" id="CP023434">
    <property type="protein sequence ID" value="AXY25275.1"/>
    <property type="molecule type" value="Genomic_DNA"/>
</dbReference>
<sequence>MLSLLYSVPALICAILFVRVVGPGLLAGASALGIQLIGMLGKLIGDELDRIDETPIETKLATGSTKM</sequence>
<dbReference type="InterPro" id="IPR035906">
    <property type="entry name" value="MetI-like_sf"/>
</dbReference>
<keyword evidence="5 7" id="KW-1133">Transmembrane helix</keyword>
<evidence type="ECO:0000256" key="1">
    <source>
        <dbReference type="ARBA" id="ARBA00004141"/>
    </source>
</evidence>
<dbReference type="OrthoDB" id="8557224at2"/>
<evidence type="ECO:0000256" key="7">
    <source>
        <dbReference type="SAM" id="Phobius"/>
    </source>
</evidence>
<dbReference type="PANTHER" id="PTHR30043:SF8">
    <property type="entry name" value="ABC TRANSPORTER, PERMEASE PROTEIN CC0363, PUTATIVE-RELATED"/>
    <property type="match status" value="1"/>
</dbReference>
<accession>A0A347WJL8</accession>
<feature type="transmembrane region" description="Helical" evidence="7">
    <location>
        <begin position="6"/>
        <end position="34"/>
    </location>
</feature>
<dbReference type="GO" id="GO:0030313">
    <property type="term" value="C:cell envelope"/>
    <property type="evidence" value="ECO:0007669"/>
    <property type="project" value="UniProtKB-SubCell"/>
</dbReference>
<name>A0A347WJL8_9LACT</name>
<evidence type="ECO:0000256" key="5">
    <source>
        <dbReference type="ARBA" id="ARBA00022989"/>
    </source>
</evidence>
<evidence type="ECO:0000313" key="9">
    <source>
        <dbReference type="EMBL" id="AXY25275.1"/>
    </source>
</evidence>
<keyword evidence="10" id="KW-1185">Reference proteome</keyword>
<evidence type="ECO:0000256" key="2">
    <source>
        <dbReference type="ARBA" id="ARBA00004196"/>
    </source>
</evidence>
<evidence type="ECO:0000313" key="10">
    <source>
        <dbReference type="Proteomes" id="UP000263232"/>
    </source>
</evidence>
<dbReference type="GO" id="GO:0055085">
    <property type="term" value="P:transmembrane transport"/>
    <property type="evidence" value="ECO:0007669"/>
    <property type="project" value="InterPro"/>
</dbReference>
<keyword evidence="6 7" id="KW-0472">Membrane</keyword>
<dbReference type="KEGG" id="abae:CL176_04280"/>
<proteinExistence type="predicted"/>
<keyword evidence="4 7" id="KW-0812">Transmembrane</keyword>
<dbReference type="PROSITE" id="PS50928">
    <property type="entry name" value="ABC_TM1"/>
    <property type="match status" value="1"/>
</dbReference>
<dbReference type="AlphaFoldDB" id="A0A347WJL8"/>
<dbReference type="PANTHER" id="PTHR30043">
    <property type="entry name" value="PHOSPHONATES TRANSPORT SYSTEM PERMEASE PROTEIN"/>
    <property type="match status" value="1"/>
</dbReference>
<evidence type="ECO:0000256" key="6">
    <source>
        <dbReference type="ARBA" id="ARBA00023136"/>
    </source>
</evidence>
<organism evidence="9 10">
    <name type="scientific">Suicoccus acidiformans</name>
    <dbReference type="NCBI Taxonomy" id="2036206"/>
    <lineage>
        <taxon>Bacteria</taxon>
        <taxon>Bacillati</taxon>
        <taxon>Bacillota</taxon>
        <taxon>Bacilli</taxon>
        <taxon>Lactobacillales</taxon>
        <taxon>Aerococcaceae</taxon>
        <taxon>Suicoccus</taxon>
    </lineage>
</organism>
<dbReference type="InterPro" id="IPR000515">
    <property type="entry name" value="MetI-like"/>
</dbReference>
<feature type="domain" description="ABC transmembrane type-1" evidence="8">
    <location>
        <begin position="1"/>
        <end position="67"/>
    </location>
</feature>
<evidence type="ECO:0000259" key="8">
    <source>
        <dbReference type="PROSITE" id="PS50928"/>
    </source>
</evidence>
<dbReference type="GO" id="GO:0016020">
    <property type="term" value="C:membrane"/>
    <property type="evidence" value="ECO:0007669"/>
    <property type="project" value="UniProtKB-SubCell"/>
</dbReference>